<organism evidence="12 13">
    <name type="scientific">Hominibacterium faecale</name>
    <dbReference type="NCBI Taxonomy" id="2839743"/>
    <lineage>
        <taxon>Bacteria</taxon>
        <taxon>Bacillati</taxon>
        <taxon>Bacillota</taxon>
        <taxon>Clostridia</taxon>
        <taxon>Peptostreptococcales</taxon>
        <taxon>Anaerovoracaceae</taxon>
        <taxon>Hominibacterium</taxon>
    </lineage>
</organism>
<dbReference type="SFLD" id="SFLDG01118">
    <property type="entry name" value="activating_enzymes__group_2"/>
    <property type="match status" value="1"/>
</dbReference>
<comment type="cofactor">
    <cofactor evidence="1">
        <name>[4Fe-4S] cluster</name>
        <dbReference type="ChEBI" id="CHEBI:49883"/>
    </cofactor>
</comment>
<dbReference type="GO" id="GO:0046872">
    <property type="term" value="F:metal ion binding"/>
    <property type="evidence" value="ECO:0007669"/>
    <property type="project" value="UniProtKB-KW"/>
</dbReference>
<dbReference type="PROSITE" id="PS00198">
    <property type="entry name" value="4FE4S_FER_1"/>
    <property type="match status" value="1"/>
</dbReference>
<dbReference type="InterPro" id="IPR058240">
    <property type="entry name" value="rSAM_sf"/>
</dbReference>
<keyword evidence="3" id="KW-0004">4Fe-4S</keyword>
<evidence type="ECO:0000313" key="12">
    <source>
        <dbReference type="EMBL" id="MCU7379772.1"/>
    </source>
</evidence>
<gene>
    <name evidence="12" type="ORF">OBO34_15615</name>
</gene>
<evidence type="ECO:0000313" key="13">
    <source>
        <dbReference type="Proteomes" id="UP001065549"/>
    </source>
</evidence>
<dbReference type="SUPFAM" id="SSF54862">
    <property type="entry name" value="4Fe-4S ferredoxins"/>
    <property type="match status" value="1"/>
</dbReference>
<dbReference type="InterPro" id="IPR013785">
    <property type="entry name" value="Aldolase_TIM"/>
</dbReference>
<accession>A0A9J6QV56</accession>
<dbReference type="PANTHER" id="PTHR30352:SF4">
    <property type="entry name" value="PYRUVATE FORMATE-LYASE 2-ACTIVATING ENZYME"/>
    <property type="match status" value="1"/>
</dbReference>
<dbReference type="NCBIfam" id="TIGR02494">
    <property type="entry name" value="PFLE_PFLC"/>
    <property type="match status" value="1"/>
</dbReference>
<keyword evidence="4" id="KW-0949">S-adenosyl-L-methionine</keyword>
<keyword evidence="6" id="KW-0560">Oxidoreductase</keyword>
<feature type="domain" description="4Fe-4S ferredoxin-type" evidence="10">
    <location>
        <begin position="80"/>
        <end position="109"/>
    </location>
</feature>
<name>A0A9J6QV56_9FIRM</name>
<evidence type="ECO:0000256" key="7">
    <source>
        <dbReference type="ARBA" id="ARBA00023004"/>
    </source>
</evidence>
<evidence type="ECO:0000256" key="1">
    <source>
        <dbReference type="ARBA" id="ARBA00001966"/>
    </source>
</evidence>
<dbReference type="Pfam" id="PF04055">
    <property type="entry name" value="Radical_SAM"/>
    <property type="match status" value="1"/>
</dbReference>
<keyword evidence="8" id="KW-0411">Iron-sulfur</keyword>
<feature type="domain" description="4Fe-4S ferredoxin-type" evidence="10">
    <location>
        <begin position="50"/>
        <end position="79"/>
    </location>
</feature>
<keyword evidence="5" id="KW-0479">Metal-binding</keyword>
<evidence type="ECO:0000259" key="11">
    <source>
        <dbReference type="PROSITE" id="PS51918"/>
    </source>
</evidence>
<dbReference type="RefSeq" id="WP_227755490.1">
    <property type="nucleotide sequence ID" value="NZ_JAJAGH010000013.1"/>
</dbReference>
<sequence length="311" mass="34753">MEHEPLRALVGGIQKFSTEDGPGIRTTVFLKGCPLRCKWCHNPELIDYAQHIIRMPNNCIQCGYCIEACPRDAVYQREDQEIDIRWELCDTCLRCADICYAQALKPVAQSMTVEDVLYQVAQDKQFYSHTEGGLTISGGEMLSHPKFTEALIDAAAKEGISVCLDTSGFGDGDLLKALAEKENVSHILYDMKAIDNETHLAYTSRENTRILENLTMLAESGGLVKKLIMRMPLIKGVNDSDQQIDQTADLYRRLGIEKVTLLPYHNLGALKEEHIGGSQTLFEAPDDERVDAIKAYLENNTGAEIEILGRL</sequence>
<comment type="caution">
    <text evidence="12">The sequence shown here is derived from an EMBL/GenBank/DDBJ whole genome shotgun (WGS) entry which is preliminary data.</text>
</comment>
<evidence type="ECO:0000256" key="9">
    <source>
        <dbReference type="ARBA" id="ARBA00047365"/>
    </source>
</evidence>
<dbReference type="Proteomes" id="UP001065549">
    <property type="component" value="Unassembled WGS sequence"/>
</dbReference>
<dbReference type="PIRSF" id="PIRSF000371">
    <property type="entry name" value="PFL_act_enz"/>
    <property type="match status" value="1"/>
</dbReference>
<comment type="catalytic activity">
    <reaction evidence="9">
        <text>glycyl-[protein] + reduced [flavodoxin] + S-adenosyl-L-methionine = glycin-2-yl radical-[protein] + semiquinone [flavodoxin] + 5'-deoxyadenosine + L-methionine + H(+)</text>
        <dbReference type="Rhea" id="RHEA:61976"/>
        <dbReference type="Rhea" id="RHEA-COMP:10622"/>
        <dbReference type="Rhea" id="RHEA-COMP:14480"/>
        <dbReference type="Rhea" id="RHEA-COMP:15993"/>
        <dbReference type="Rhea" id="RHEA-COMP:15994"/>
        <dbReference type="ChEBI" id="CHEBI:15378"/>
        <dbReference type="ChEBI" id="CHEBI:17319"/>
        <dbReference type="ChEBI" id="CHEBI:29947"/>
        <dbReference type="ChEBI" id="CHEBI:32722"/>
        <dbReference type="ChEBI" id="CHEBI:57618"/>
        <dbReference type="ChEBI" id="CHEBI:57844"/>
        <dbReference type="ChEBI" id="CHEBI:59789"/>
        <dbReference type="ChEBI" id="CHEBI:140311"/>
    </reaction>
</comment>
<dbReference type="Pfam" id="PF00037">
    <property type="entry name" value="Fer4"/>
    <property type="match status" value="1"/>
</dbReference>
<dbReference type="SFLD" id="SFLDS00029">
    <property type="entry name" value="Radical_SAM"/>
    <property type="match status" value="1"/>
</dbReference>
<feature type="domain" description="Radical SAM core" evidence="11">
    <location>
        <begin position="19"/>
        <end position="304"/>
    </location>
</feature>
<dbReference type="SUPFAM" id="SSF102114">
    <property type="entry name" value="Radical SAM enzymes"/>
    <property type="match status" value="1"/>
</dbReference>
<dbReference type="InterPro" id="IPR034457">
    <property type="entry name" value="Organic_radical-activating"/>
</dbReference>
<evidence type="ECO:0000256" key="8">
    <source>
        <dbReference type="ARBA" id="ARBA00023014"/>
    </source>
</evidence>
<proteinExistence type="inferred from homology"/>
<comment type="similarity">
    <text evidence="2">Belongs to the organic radical-activating enzymes family.</text>
</comment>
<dbReference type="PROSITE" id="PS51918">
    <property type="entry name" value="RADICAL_SAM"/>
    <property type="match status" value="1"/>
</dbReference>
<evidence type="ECO:0000256" key="2">
    <source>
        <dbReference type="ARBA" id="ARBA00009777"/>
    </source>
</evidence>
<dbReference type="PROSITE" id="PS01087">
    <property type="entry name" value="RADICAL_ACTIVATING"/>
    <property type="match status" value="1"/>
</dbReference>
<dbReference type="InterPro" id="IPR040074">
    <property type="entry name" value="BssD/PflA/YjjW"/>
</dbReference>
<dbReference type="GO" id="GO:0051539">
    <property type="term" value="F:4 iron, 4 sulfur cluster binding"/>
    <property type="evidence" value="ECO:0007669"/>
    <property type="project" value="UniProtKB-KW"/>
</dbReference>
<dbReference type="EMBL" id="JAOSHN010000006">
    <property type="protein sequence ID" value="MCU7379772.1"/>
    <property type="molecule type" value="Genomic_DNA"/>
</dbReference>
<evidence type="ECO:0000259" key="10">
    <source>
        <dbReference type="PROSITE" id="PS51379"/>
    </source>
</evidence>
<evidence type="ECO:0000256" key="6">
    <source>
        <dbReference type="ARBA" id="ARBA00023002"/>
    </source>
</evidence>
<dbReference type="Gene3D" id="3.30.70.20">
    <property type="match status" value="1"/>
</dbReference>
<dbReference type="InterPro" id="IPR007197">
    <property type="entry name" value="rSAM"/>
</dbReference>
<evidence type="ECO:0000256" key="3">
    <source>
        <dbReference type="ARBA" id="ARBA00022485"/>
    </source>
</evidence>
<protein>
    <submittedName>
        <fullName evidence="12">Glycyl-radical enzyme activating protein</fullName>
    </submittedName>
</protein>
<dbReference type="PANTHER" id="PTHR30352">
    <property type="entry name" value="PYRUVATE FORMATE-LYASE-ACTIVATING ENZYME"/>
    <property type="match status" value="1"/>
</dbReference>
<dbReference type="InterPro" id="IPR017896">
    <property type="entry name" value="4Fe4S_Fe-S-bd"/>
</dbReference>
<dbReference type="InterPro" id="IPR001989">
    <property type="entry name" value="Radical_activat_CS"/>
</dbReference>
<dbReference type="AlphaFoldDB" id="A0A9J6QV56"/>
<dbReference type="PROSITE" id="PS51379">
    <property type="entry name" value="4FE4S_FER_2"/>
    <property type="match status" value="2"/>
</dbReference>
<dbReference type="SFLD" id="SFLDG01066">
    <property type="entry name" value="organic_radical-activating_enz"/>
    <property type="match status" value="1"/>
</dbReference>
<reference evidence="12" key="1">
    <citation type="submission" date="2022-09" db="EMBL/GenBank/DDBJ databases">
        <title>Culturomic study of gut microbiota in children with autism spectrum disorder.</title>
        <authorList>
            <person name="Efimov B.A."/>
            <person name="Chaplin A.V."/>
            <person name="Sokolova S.R."/>
            <person name="Pikina A.P."/>
            <person name="Korzhanova M."/>
            <person name="Belova V."/>
            <person name="Korostin D."/>
        </authorList>
    </citation>
    <scope>NUCLEOTIDE SEQUENCE</scope>
    <source>
        <strain evidence="12">ASD5510</strain>
    </source>
</reference>
<dbReference type="InterPro" id="IPR017900">
    <property type="entry name" value="4Fe4S_Fe_S_CS"/>
</dbReference>
<keyword evidence="13" id="KW-1185">Reference proteome</keyword>
<evidence type="ECO:0000256" key="4">
    <source>
        <dbReference type="ARBA" id="ARBA00022691"/>
    </source>
</evidence>
<keyword evidence="7" id="KW-0408">Iron</keyword>
<dbReference type="GO" id="GO:0016491">
    <property type="term" value="F:oxidoreductase activity"/>
    <property type="evidence" value="ECO:0007669"/>
    <property type="project" value="UniProtKB-KW"/>
</dbReference>
<dbReference type="Gene3D" id="3.20.20.70">
    <property type="entry name" value="Aldolase class I"/>
    <property type="match status" value="1"/>
</dbReference>
<evidence type="ECO:0000256" key="5">
    <source>
        <dbReference type="ARBA" id="ARBA00022723"/>
    </source>
</evidence>
<dbReference type="InterPro" id="IPR012839">
    <property type="entry name" value="Organic_radical_activase"/>
</dbReference>